<gene>
    <name evidence="2" type="ORF">OSB04_031574</name>
</gene>
<feature type="domain" description="Maintenance of Photosystem II under High light 2 C-terminal" evidence="1">
    <location>
        <begin position="118"/>
        <end position="223"/>
    </location>
</feature>
<protein>
    <recommendedName>
        <fullName evidence="1">Maintenance of Photosystem II under High light 2 C-terminal domain-containing protein</fullName>
    </recommendedName>
</protein>
<sequence length="223" mass="23991">MAAIFLANPTTFLPSSSSSSSLSSSSSTTLQRYTVKGTSVCKAVSKLPNYPPQVSKRSLSISLTSLFLLSLAGNTHGANAAILEADDDLELMEKVKKDRKKRIEKQTVLNSSNKDKEYLQDVIYKLSKIGQAIEKNDLPSAGLVLGQTLDADWVKMANAALSKLSSSPEEKSEVDAFNSSLTSLYTSVTKNDIEGSRLAFVDSATAFEKWTTLTGLVGQLKGL</sequence>
<evidence type="ECO:0000259" key="1">
    <source>
        <dbReference type="Pfam" id="PF20675"/>
    </source>
</evidence>
<dbReference type="PANTHER" id="PTHR35742">
    <property type="entry name" value="THYLAKOID LUMENAL 16.5 KDA PROTEIN, CHLOROPLASTIC"/>
    <property type="match status" value="1"/>
</dbReference>
<organism evidence="2 3">
    <name type="scientific">Centaurea solstitialis</name>
    <name type="common">yellow star-thistle</name>
    <dbReference type="NCBI Taxonomy" id="347529"/>
    <lineage>
        <taxon>Eukaryota</taxon>
        <taxon>Viridiplantae</taxon>
        <taxon>Streptophyta</taxon>
        <taxon>Embryophyta</taxon>
        <taxon>Tracheophyta</taxon>
        <taxon>Spermatophyta</taxon>
        <taxon>Magnoliopsida</taxon>
        <taxon>eudicotyledons</taxon>
        <taxon>Gunneridae</taxon>
        <taxon>Pentapetalae</taxon>
        <taxon>asterids</taxon>
        <taxon>campanulids</taxon>
        <taxon>Asterales</taxon>
        <taxon>Asteraceae</taxon>
        <taxon>Carduoideae</taxon>
        <taxon>Cardueae</taxon>
        <taxon>Centaureinae</taxon>
        <taxon>Centaurea</taxon>
    </lineage>
</organism>
<comment type="caution">
    <text evidence="2">The sequence shown here is derived from an EMBL/GenBank/DDBJ whole genome shotgun (WGS) entry which is preliminary data.</text>
</comment>
<dbReference type="Proteomes" id="UP001172457">
    <property type="component" value="Chromosome 8"/>
</dbReference>
<dbReference type="InterPro" id="IPR049072">
    <property type="entry name" value="MPH2_C"/>
</dbReference>
<evidence type="ECO:0000313" key="2">
    <source>
        <dbReference type="EMBL" id="KAJ9538841.1"/>
    </source>
</evidence>
<dbReference type="PANTHER" id="PTHR35742:SF1">
    <property type="entry name" value="THYLAKOID LUMENAL 16.5 KDA PROTEIN, CHLOROPLASTIC"/>
    <property type="match status" value="1"/>
</dbReference>
<proteinExistence type="predicted"/>
<accession>A0AA38SLY1</accession>
<dbReference type="EMBL" id="JARYMX010000008">
    <property type="protein sequence ID" value="KAJ9538841.1"/>
    <property type="molecule type" value="Genomic_DNA"/>
</dbReference>
<evidence type="ECO:0000313" key="3">
    <source>
        <dbReference type="Proteomes" id="UP001172457"/>
    </source>
</evidence>
<dbReference type="InterPro" id="IPR038862">
    <property type="entry name" value="MPH2"/>
</dbReference>
<reference evidence="2" key="1">
    <citation type="submission" date="2023-03" db="EMBL/GenBank/DDBJ databases">
        <title>Chromosome-scale reference genome and RAD-based genetic map of yellow starthistle (Centaurea solstitialis) reveal putative structural variation and QTLs associated with invader traits.</title>
        <authorList>
            <person name="Reatini B."/>
            <person name="Cang F.A."/>
            <person name="Jiang Q."/>
            <person name="Mckibben M.T.W."/>
            <person name="Barker M.S."/>
            <person name="Rieseberg L.H."/>
            <person name="Dlugosch K.M."/>
        </authorList>
    </citation>
    <scope>NUCLEOTIDE SEQUENCE</scope>
    <source>
        <strain evidence="2">CAN-66</strain>
        <tissue evidence="2">Leaf</tissue>
    </source>
</reference>
<name>A0AA38SLY1_9ASTR</name>
<dbReference type="Pfam" id="PF20675">
    <property type="entry name" value="MPH2"/>
    <property type="match status" value="1"/>
</dbReference>
<dbReference type="Gene3D" id="3.30.420.40">
    <property type="match status" value="1"/>
</dbReference>
<dbReference type="AlphaFoldDB" id="A0AA38SLY1"/>
<dbReference type="GO" id="GO:0010206">
    <property type="term" value="P:photosystem II repair"/>
    <property type="evidence" value="ECO:0007669"/>
    <property type="project" value="InterPro"/>
</dbReference>
<keyword evidence="3" id="KW-1185">Reference proteome</keyword>